<dbReference type="RefSeq" id="WP_215618425.1">
    <property type="nucleotide sequence ID" value="NZ_JADOER010000009.1"/>
</dbReference>
<gene>
    <name evidence="3" type="ORF">IXB28_09935</name>
</gene>
<dbReference type="Proteomes" id="UP001196661">
    <property type="component" value="Unassembled WGS sequence"/>
</dbReference>
<evidence type="ECO:0000313" key="4">
    <source>
        <dbReference type="Proteomes" id="UP001196661"/>
    </source>
</evidence>
<sequence length="380" mass="42132">MNKRISHWLENNWVTPAYSGWVLLGITLCFIGAATNTMAGWLYVIGGVNIALLSVSSILPQRGLAGISLSRKPPRPVSAGEALSMVVDVENTTERPKSLLQVQDLVPRALGKTQKHAIATLPAKSHHTWRYEIPTESRGIYSWPEIRLRTAAPLGLFWCSRIQAAKAKAIVYPQILPLTRCPVMDTLGDEAGRQQLQKEPINATGTEGLTRALRPYRWGDPTRLIHWRTSARYGELRVRELEVLTSHQSLIIALDTSHTWDLNNFESAVIAAASLYDYGQKQGLATQFWSSQTGLIQEKIRVLTTLAGIQADTTGNHKLPAPPLVWLTAQPNQPLPHHSAEIVFSPQTAAHSSGDNTTTKHRRLVINPVDDLQRQLQNVT</sequence>
<evidence type="ECO:0000313" key="3">
    <source>
        <dbReference type="EMBL" id="MBT9312526.1"/>
    </source>
</evidence>
<reference evidence="3 4" key="1">
    <citation type="journal article" date="2021" name="Mar. Drugs">
        <title>Genome Reduction and Secondary Metabolism of the Marine Sponge-Associated Cyanobacterium Leptothoe.</title>
        <authorList>
            <person name="Konstantinou D."/>
            <person name="Popin R.V."/>
            <person name="Fewer D.P."/>
            <person name="Sivonen K."/>
            <person name="Gkelis S."/>
        </authorList>
    </citation>
    <scope>NUCLEOTIDE SEQUENCE [LARGE SCALE GENOMIC DNA]</scope>
    <source>
        <strain evidence="3 4">TAU-MAC 1615</strain>
    </source>
</reference>
<evidence type="ECO:0000256" key="1">
    <source>
        <dbReference type="SAM" id="Phobius"/>
    </source>
</evidence>
<accession>A0ABS5Y4I0</accession>
<dbReference type="PANTHER" id="PTHR34351:SF1">
    <property type="entry name" value="SLR1927 PROTEIN"/>
    <property type="match status" value="1"/>
</dbReference>
<keyword evidence="4" id="KW-1185">Reference proteome</keyword>
<dbReference type="InterPro" id="IPR002881">
    <property type="entry name" value="DUF58"/>
</dbReference>
<feature type="domain" description="DUF58" evidence="2">
    <location>
        <begin position="213"/>
        <end position="260"/>
    </location>
</feature>
<keyword evidence="1" id="KW-0472">Membrane</keyword>
<dbReference type="EMBL" id="JADOER010000009">
    <property type="protein sequence ID" value="MBT9312526.1"/>
    <property type="molecule type" value="Genomic_DNA"/>
</dbReference>
<protein>
    <submittedName>
        <fullName evidence="3">DUF58 domain-containing protein</fullName>
    </submittedName>
</protein>
<keyword evidence="1" id="KW-0812">Transmembrane</keyword>
<dbReference type="Pfam" id="PF01882">
    <property type="entry name" value="DUF58"/>
    <property type="match status" value="1"/>
</dbReference>
<name>A0ABS5Y4I0_9CYAN</name>
<proteinExistence type="predicted"/>
<organism evidence="3 4">
    <name type="scientific">Leptothoe kymatousa TAU-MAC 1615</name>
    <dbReference type="NCBI Taxonomy" id="2364775"/>
    <lineage>
        <taxon>Bacteria</taxon>
        <taxon>Bacillati</taxon>
        <taxon>Cyanobacteriota</taxon>
        <taxon>Cyanophyceae</taxon>
        <taxon>Nodosilineales</taxon>
        <taxon>Cymatolegaceae</taxon>
        <taxon>Leptothoe</taxon>
        <taxon>Leptothoe kymatousa</taxon>
    </lineage>
</organism>
<keyword evidence="1" id="KW-1133">Transmembrane helix</keyword>
<dbReference type="PANTHER" id="PTHR34351">
    <property type="entry name" value="SLR1927 PROTEIN-RELATED"/>
    <property type="match status" value="1"/>
</dbReference>
<comment type="caution">
    <text evidence="3">The sequence shown here is derived from an EMBL/GenBank/DDBJ whole genome shotgun (WGS) entry which is preliminary data.</text>
</comment>
<evidence type="ECO:0000259" key="2">
    <source>
        <dbReference type="Pfam" id="PF01882"/>
    </source>
</evidence>
<feature type="transmembrane region" description="Helical" evidence="1">
    <location>
        <begin position="12"/>
        <end position="34"/>
    </location>
</feature>